<evidence type="ECO:0000313" key="2">
    <source>
        <dbReference type="EMBL" id="KAF5689769.1"/>
    </source>
</evidence>
<protein>
    <submittedName>
        <fullName evidence="2">Uncharacterized protein</fullName>
    </submittedName>
</protein>
<keyword evidence="3" id="KW-1185">Reference proteome</keyword>
<sequence length="238" mass="26614">MCADNSPTSICGQHISKYAPGGSFGPQAGIRQCLKTKAILLWAVTNGHRTDDPQSWQNILEWCNYNHGEEFLGIVGKRLEKTVLYFAKLAAGHQLNQDSFGSTFDGIAEAEAWLARQKSLTDVEMKDADSVVKTDTKSQVSTSSRRRTKVQRRHRLPRSSDAGTSSVASSTSDKQQPVQSGDKREALQRCWGILWDQASRDAGKGDNYKFRRLLLMEEAVQAMMIEIDRMQRENAFGL</sequence>
<feature type="compositionally biased region" description="Basic residues" evidence="1">
    <location>
        <begin position="144"/>
        <end position="157"/>
    </location>
</feature>
<reference evidence="2 3" key="2">
    <citation type="submission" date="2020-05" db="EMBL/GenBank/DDBJ databases">
        <title>Identification and distribution of gene clusters putatively required for synthesis of sphingolipid metabolism inhibitors in phylogenetically diverse species of the filamentous fungus Fusarium.</title>
        <authorList>
            <person name="Kim H.-S."/>
            <person name="Busman M."/>
            <person name="Brown D.W."/>
            <person name="Divon H."/>
            <person name="Uhlig S."/>
            <person name="Proctor R.H."/>
        </authorList>
    </citation>
    <scope>NUCLEOTIDE SEQUENCE [LARGE SCALE GENOMIC DNA]</scope>
    <source>
        <strain evidence="2 3">NRRL 25331</strain>
    </source>
</reference>
<dbReference type="Proteomes" id="UP000572754">
    <property type="component" value="Unassembled WGS sequence"/>
</dbReference>
<name>A0A8H5UFX9_FUSCI</name>
<accession>A0A8H5UFX9</accession>
<dbReference type="AlphaFoldDB" id="A0A8H5UFX9"/>
<comment type="caution">
    <text evidence="2">The sequence shown here is derived from an EMBL/GenBank/DDBJ whole genome shotgun (WGS) entry which is preliminary data.</text>
</comment>
<dbReference type="EMBL" id="JAAQPE010000042">
    <property type="protein sequence ID" value="KAF5689769.1"/>
    <property type="molecule type" value="Genomic_DNA"/>
</dbReference>
<gene>
    <name evidence="2" type="ORF">FCIRC_1232</name>
</gene>
<evidence type="ECO:0000313" key="3">
    <source>
        <dbReference type="Proteomes" id="UP000572754"/>
    </source>
</evidence>
<feature type="compositionally biased region" description="Basic and acidic residues" evidence="1">
    <location>
        <begin position="125"/>
        <end position="136"/>
    </location>
</feature>
<organism evidence="2 3">
    <name type="scientific">Fusarium circinatum</name>
    <name type="common">Pitch canker fungus</name>
    <name type="synonym">Gibberella circinata</name>
    <dbReference type="NCBI Taxonomy" id="48490"/>
    <lineage>
        <taxon>Eukaryota</taxon>
        <taxon>Fungi</taxon>
        <taxon>Dikarya</taxon>
        <taxon>Ascomycota</taxon>
        <taxon>Pezizomycotina</taxon>
        <taxon>Sordariomycetes</taxon>
        <taxon>Hypocreomycetidae</taxon>
        <taxon>Hypocreales</taxon>
        <taxon>Nectriaceae</taxon>
        <taxon>Fusarium</taxon>
        <taxon>Fusarium fujikuroi species complex</taxon>
    </lineage>
</organism>
<feature type="region of interest" description="Disordered" evidence="1">
    <location>
        <begin position="125"/>
        <end position="183"/>
    </location>
</feature>
<reference evidence="3" key="1">
    <citation type="journal article" date="2020" name="BMC Genomics">
        <title>Correction to: Identification and distribution of gene clusters required for synthesis of sphingolipid metabolism inhibitors in diverse species of the filamentous fungus Fusarium.</title>
        <authorList>
            <person name="Kim H.S."/>
            <person name="Lohmar J.M."/>
            <person name="Busman M."/>
            <person name="Brown D.W."/>
            <person name="Naumann T.A."/>
            <person name="Divon H.H."/>
            <person name="Lysoe E."/>
            <person name="Uhlig S."/>
            <person name="Proctor R.H."/>
        </authorList>
    </citation>
    <scope>NUCLEOTIDE SEQUENCE [LARGE SCALE GENOMIC DNA]</scope>
    <source>
        <strain evidence="3">NRRL 25331</strain>
    </source>
</reference>
<feature type="compositionally biased region" description="Low complexity" evidence="1">
    <location>
        <begin position="159"/>
        <end position="173"/>
    </location>
</feature>
<evidence type="ECO:0000256" key="1">
    <source>
        <dbReference type="SAM" id="MobiDB-lite"/>
    </source>
</evidence>
<proteinExistence type="predicted"/>